<proteinExistence type="predicted"/>
<feature type="compositionally biased region" description="Pro residues" evidence="1">
    <location>
        <begin position="88"/>
        <end position="106"/>
    </location>
</feature>
<organism evidence="2 3">
    <name type="scientific">Anopheles farauti</name>
    <dbReference type="NCBI Taxonomy" id="69004"/>
    <lineage>
        <taxon>Eukaryota</taxon>
        <taxon>Metazoa</taxon>
        <taxon>Ecdysozoa</taxon>
        <taxon>Arthropoda</taxon>
        <taxon>Hexapoda</taxon>
        <taxon>Insecta</taxon>
        <taxon>Pterygota</taxon>
        <taxon>Neoptera</taxon>
        <taxon>Endopterygota</taxon>
        <taxon>Diptera</taxon>
        <taxon>Nematocera</taxon>
        <taxon>Culicoidea</taxon>
        <taxon>Culicidae</taxon>
        <taxon>Anophelinae</taxon>
        <taxon>Anopheles</taxon>
    </lineage>
</organism>
<dbReference type="Proteomes" id="UP000075886">
    <property type="component" value="Unassembled WGS sequence"/>
</dbReference>
<keyword evidence="3" id="KW-1185">Reference proteome</keyword>
<evidence type="ECO:0000256" key="1">
    <source>
        <dbReference type="SAM" id="MobiDB-lite"/>
    </source>
</evidence>
<name>A0A182QG69_9DIPT</name>
<protein>
    <submittedName>
        <fullName evidence="2">Uncharacterized protein</fullName>
    </submittedName>
</protein>
<feature type="region of interest" description="Disordered" evidence="1">
    <location>
        <begin position="80"/>
        <end position="130"/>
    </location>
</feature>
<sequence>MLVTQLAEVAQHKTISSKNYHSSTVLASISVNPIYHALLVSRALIVDNGALRPSEEALAALAGDHTVVHPGRLVAAHLARSPFGPRSPSTPPFESPPLAPPIPLPANPAASSALDEEEEEKGGGGGVVLSAKSSSSIASEAAAIDATADSVEQNAL</sequence>
<dbReference type="EnsemblMetazoa" id="AFAF009519-RA">
    <property type="protein sequence ID" value="AFAF009519-PA"/>
    <property type="gene ID" value="AFAF009519"/>
</dbReference>
<accession>A0A182QG69</accession>
<evidence type="ECO:0000313" key="2">
    <source>
        <dbReference type="EnsemblMetazoa" id="AFAF009519-PA"/>
    </source>
</evidence>
<dbReference type="EMBL" id="AXCN02000678">
    <property type="status" value="NOT_ANNOTATED_CDS"/>
    <property type="molecule type" value="Genomic_DNA"/>
</dbReference>
<evidence type="ECO:0000313" key="3">
    <source>
        <dbReference type="Proteomes" id="UP000075886"/>
    </source>
</evidence>
<dbReference type="VEuPathDB" id="VectorBase:AFAF009519"/>
<dbReference type="AlphaFoldDB" id="A0A182QG69"/>
<reference evidence="2" key="2">
    <citation type="submission" date="2020-05" db="UniProtKB">
        <authorList>
            <consortium name="EnsemblMetazoa"/>
        </authorList>
    </citation>
    <scope>IDENTIFICATION</scope>
    <source>
        <strain evidence="2">FAR1</strain>
    </source>
</reference>
<reference evidence="3" key="1">
    <citation type="submission" date="2014-01" db="EMBL/GenBank/DDBJ databases">
        <title>The Genome Sequence of Anopheles farauti FAR1 (V2).</title>
        <authorList>
            <consortium name="The Broad Institute Genomics Platform"/>
            <person name="Neafsey D.E."/>
            <person name="Besansky N."/>
            <person name="Howell P."/>
            <person name="Walton C."/>
            <person name="Young S.K."/>
            <person name="Zeng Q."/>
            <person name="Gargeya S."/>
            <person name="Fitzgerald M."/>
            <person name="Haas B."/>
            <person name="Abouelleil A."/>
            <person name="Allen A.W."/>
            <person name="Alvarado L."/>
            <person name="Arachchi H.M."/>
            <person name="Berlin A.M."/>
            <person name="Chapman S.B."/>
            <person name="Gainer-Dewar J."/>
            <person name="Goldberg J."/>
            <person name="Griggs A."/>
            <person name="Gujja S."/>
            <person name="Hansen M."/>
            <person name="Howarth C."/>
            <person name="Imamovic A."/>
            <person name="Ireland A."/>
            <person name="Larimer J."/>
            <person name="McCowan C."/>
            <person name="Murphy C."/>
            <person name="Pearson M."/>
            <person name="Poon T.W."/>
            <person name="Priest M."/>
            <person name="Roberts A."/>
            <person name="Saif S."/>
            <person name="Shea T."/>
            <person name="Sisk P."/>
            <person name="Sykes S."/>
            <person name="Wortman J."/>
            <person name="Nusbaum C."/>
            <person name="Birren B."/>
        </authorList>
    </citation>
    <scope>NUCLEOTIDE SEQUENCE [LARGE SCALE GENOMIC DNA]</scope>
    <source>
        <strain evidence="3">FAR1</strain>
    </source>
</reference>